<keyword evidence="2" id="KW-1185">Reference proteome</keyword>
<evidence type="ECO:0000313" key="2">
    <source>
        <dbReference type="Proteomes" id="UP000249123"/>
    </source>
</evidence>
<dbReference type="eggNOG" id="ENOG50301GP">
    <property type="taxonomic scope" value="Bacteria"/>
</dbReference>
<protein>
    <submittedName>
        <fullName evidence="1">Uncharacterized protein</fullName>
    </submittedName>
</protein>
<reference evidence="1 2" key="1">
    <citation type="submission" date="2013-04" db="EMBL/GenBank/DDBJ databases">
        <title>Hyphomonas sp. T24B3 Genome Sequencing.</title>
        <authorList>
            <person name="Lai Q."/>
            <person name="Shao Z."/>
        </authorList>
    </citation>
    <scope>NUCLEOTIDE SEQUENCE [LARGE SCALE GENOMIC DNA]</scope>
    <source>
        <strain evidence="1 2">T24B3</strain>
    </source>
</reference>
<evidence type="ECO:0000313" key="1">
    <source>
        <dbReference type="EMBL" id="RAN31440.1"/>
    </source>
</evidence>
<comment type="caution">
    <text evidence="1">The sequence shown here is derived from an EMBL/GenBank/DDBJ whole genome shotgun (WGS) entry which is preliminary data.</text>
</comment>
<dbReference type="EMBL" id="AWFB01000049">
    <property type="protein sequence ID" value="RAN31440.1"/>
    <property type="molecule type" value="Genomic_DNA"/>
</dbReference>
<dbReference type="OrthoDB" id="3684535at2"/>
<gene>
    <name evidence="1" type="ORF">HY3_16650</name>
</gene>
<proteinExistence type="predicted"/>
<dbReference type="Proteomes" id="UP000249123">
    <property type="component" value="Unassembled WGS sequence"/>
</dbReference>
<name>A0A062U3U4_9PROT</name>
<dbReference type="RefSeq" id="WP_051594813.1">
    <property type="nucleotide sequence ID" value="NZ_AWFA01000016.1"/>
</dbReference>
<accession>A0A062U3U4</accession>
<dbReference type="Pfam" id="PF18742">
    <property type="entry name" value="DpnII-MboI"/>
    <property type="match status" value="1"/>
</dbReference>
<organism evidence="1 2">
    <name type="scientific">Hyphomonas pacifica</name>
    <dbReference type="NCBI Taxonomy" id="1280941"/>
    <lineage>
        <taxon>Bacteria</taxon>
        <taxon>Pseudomonadati</taxon>
        <taxon>Pseudomonadota</taxon>
        <taxon>Alphaproteobacteria</taxon>
        <taxon>Hyphomonadales</taxon>
        <taxon>Hyphomonadaceae</taxon>
        <taxon>Hyphomonas</taxon>
    </lineage>
</organism>
<dbReference type="AlphaFoldDB" id="A0A062U3U4"/>
<sequence>MDIASIKQALRQPGVHADKLPVHIDACCRFLSPWLERSCEIENSESDGSYRRIAAIGFALAQNRQSDTLREAFIEGTEQLAGRVYFTPGRAPTVEVDGVALLGLAIGYNALTPSTMDDGWLRVCLVQSVAALQNDPWQYSLAKSAQATLGVSIDKSDIDPVLRVAVAERKGDVIEEELREAAWRLLIENIDEPEPTRRAALQGTFESCASALARLPLHGAGVSELIEILEGVSRSMGHWTYEEKPKVRNVLPQKWEIDHEYHVQNLLWTILRPIFPDLVDEETLKKLGHTSPRYDLGIPSLSTIIEVKYLRRRGQSALKAITDEIAADHSLYLREGTGFTRMIAFIWDEQRQTEEYQTLQSGLENLSGLERIVIVPRPAKMERDKKK</sequence>